<feature type="compositionally biased region" description="Basic and acidic residues" evidence="16">
    <location>
        <begin position="337"/>
        <end position="356"/>
    </location>
</feature>
<evidence type="ECO:0000256" key="11">
    <source>
        <dbReference type="ARBA" id="ARBA00023054"/>
    </source>
</evidence>
<dbReference type="Pfam" id="PF13558">
    <property type="entry name" value="SbcC_Walker_B"/>
    <property type="match status" value="1"/>
</dbReference>
<accession>A0A0C3CG52</accession>
<evidence type="ECO:0000256" key="8">
    <source>
        <dbReference type="ARBA" id="ARBA00022763"/>
    </source>
</evidence>
<dbReference type="PANTHER" id="PTHR18867:SF12">
    <property type="entry name" value="DNA REPAIR PROTEIN RAD50"/>
    <property type="match status" value="1"/>
</dbReference>
<dbReference type="GO" id="GO:0000794">
    <property type="term" value="C:condensed nuclear chromosome"/>
    <property type="evidence" value="ECO:0007669"/>
    <property type="project" value="TreeGrafter"/>
</dbReference>
<feature type="coiled-coil region" evidence="15">
    <location>
        <begin position="191"/>
        <end position="253"/>
    </location>
</feature>
<evidence type="ECO:0000256" key="7">
    <source>
        <dbReference type="ARBA" id="ARBA00022723"/>
    </source>
</evidence>
<dbReference type="InterPro" id="IPR004584">
    <property type="entry name" value="Rad50_eukaryotes"/>
</dbReference>
<keyword evidence="7" id="KW-0479">Metal-binding</keyword>
<dbReference type="SUPFAM" id="SSF52540">
    <property type="entry name" value="P-loop containing nucleoside triphosphate hydrolases"/>
    <property type="match status" value="2"/>
</dbReference>
<dbReference type="PANTHER" id="PTHR18867">
    <property type="entry name" value="RAD50"/>
    <property type="match status" value="1"/>
</dbReference>
<dbReference type="GO" id="GO:0016887">
    <property type="term" value="F:ATP hydrolysis activity"/>
    <property type="evidence" value="ECO:0007669"/>
    <property type="project" value="InterPro"/>
</dbReference>
<dbReference type="FunFam" id="3.40.50.300:FF:001195">
    <property type="entry name" value="DNA repair protein rad50"/>
    <property type="match status" value="1"/>
</dbReference>
<evidence type="ECO:0000256" key="3">
    <source>
        <dbReference type="ARBA" id="ARBA00004286"/>
    </source>
</evidence>
<dbReference type="InterPro" id="IPR027417">
    <property type="entry name" value="P-loop_NTPase"/>
</dbReference>
<dbReference type="HOGENOM" id="CLU_006184_0_0_1"/>
<keyword evidence="13" id="KW-0539">Nucleus</keyword>
<evidence type="ECO:0000256" key="12">
    <source>
        <dbReference type="ARBA" id="ARBA00023204"/>
    </source>
</evidence>
<feature type="domain" description="Rad50/SbcC-type AAA" evidence="17">
    <location>
        <begin position="7"/>
        <end position="246"/>
    </location>
</feature>
<dbReference type="InterPro" id="IPR038729">
    <property type="entry name" value="Rad50/SbcC_AAA"/>
</dbReference>
<dbReference type="FunFam" id="3.40.50.300:FF:000947">
    <property type="entry name" value="DNA repair protein RAD50"/>
    <property type="match status" value="1"/>
</dbReference>
<protein>
    <recommendedName>
        <fullName evidence="5">DNA repair protein RAD50</fullName>
    </recommendedName>
</protein>
<dbReference type="OrthoDB" id="18797at2759"/>
<keyword evidence="11 15" id="KW-0175">Coiled coil</keyword>
<keyword evidence="8" id="KW-0227">DNA damage</keyword>
<evidence type="ECO:0000256" key="6">
    <source>
        <dbReference type="ARBA" id="ARBA00022454"/>
    </source>
</evidence>
<keyword evidence="9" id="KW-0378">Hydrolase</keyword>
<evidence type="ECO:0000256" key="9">
    <source>
        <dbReference type="ARBA" id="ARBA00022801"/>
    </source>
</evidence>
<organism evidence="18 19">
    <name type="scientific">Oidiodendron maius (strain Zn)</name>
    <dbReference type="NCBI Taxonomy" id="913774"/>
    <lineage>
        <taxon>Eukaryota</taxon>
        <taxon>Fungi</taxon>
        <taxon>Dikarya</taxon>
        <taxon>Ascomycota</taxon>
        <taxon>Pezizomycotina</taxon>
        <taxon>Leotiomycetes</taxon>
        <taxon>Leotiomycetes incertae sedis</taxon>
        <taxon>Myxotrichaceae</taxon>
        <taxon>Oidiodendron</taxon>
    </lineage>
</organism>
<evidence type="ECO:0000259" key="17">
    <source>
        <dbReference type="Pfam" id="PF13476"/>
    </source>
</evidence>
<feature type="coiled-coil region" evidence="15">
    <location>
        <begin position="471"/>
        <end position="528"/>
    </location>
</feature>
<dbReference type="GO" id="GO:0043047">
    <property type="term" value="F:single-stranded telomeric DNA binding"/>
    <property type="evidence" value="ECO:0007669"/>
    <property type="project" value="TreeGrafter"/>
</dbReference>
<reference evidence="19" key="2">
    <citation type="submission" date="2015-01" db="EMBL/GenBank/DDBJ databases">
        <title>Evolutionary Origins and Diversification of the Mycorrhizal Mutualists.</title>
        <authorList>
            <consortium name="DOE Joint Genome Institute"/>
            <consortium name="Mycorrhizal Genomics Consortium"/>
            <person name="Kohler A."/>
            <person name="Kuo A."/>
            <person name="Nagy L.G."/>
            <person name="Floudas D."/>
            <person name="Copeland A."/>
            <person name="Barry K.W."/>
            <person name="Cichocki N."/>
            <person name="Veneault-Fourrey C."/>
            <person name="LaButti K."/>
            <person name="Lindquist E.A."/>
            <person name="Lipzen A."/>
            <person name="Lundell T."/>
            <person name="Morin E."/>
            <person name="Murat C."/>
            <person name="Riley R."/>
            <person name="Ohm R."/>
            <person name="Sun H."/>
            <person name="Tunlid A."/>
            <person name="Henrissat B."/>
            <person name="Grigoriev I.V."/>
            <person name="Hibbett D.S."/>
            <person name="Martin F."/>
        </authorList>
    </citation>
    <scope>NUCLEOTIDE SEQUENCE [LARGE SCALE GENOMIC DNA]</scope>
    <source>
        <strain evidence="19">Zn</strain>
    </source>
</reference>
<dbReference type="GO" id="GO:0003691">
    <property type="term" value="F:double-stranded telomeric DNA binding"/>
    <property type="evidence" value="ECO:0007669"/>
    <property type="project" value="TreeGrafter"/>
</dbReference>
<dbReference type="GO" id="GO:0070192">
    <property type="term" value="P:chromosome organization involved in meiotic cell cycle"/>
    <property type="evidence" value="ECO:0007669"/>
    <property type="project" value="TreeGrafter"/>
</dbReference>
<keyword evidence="10" id="KW-0862">Zinc</keyword>
<feature type="coiled-coil region" evidence="15">
    <location>
        <begin position="397"/>
        <end position="432"/>
    </location>
</feature>
<evidence type="ECO:0000256" key="4">
    <source>
        <dbReference type="ARBA" id="ARBA00009439"/>
    </source>
</evidence>
<comment type="cofactor">
    <cofactor evidence="1">
        <name>Zn(2+)</name>
        <dbReference type="ChEBI" id="CHEBI:29105"/>
    </cofactor>
</comment>
<sequence length="1313" mass="151014">MSSIEQVSILGIRSFDNQYRAALKFSTPLTLIVGCNGSGKTTIIECLKYATTGQLPPGTNKGGAFIHDPKLCGEKEVMAQVKLAFRTGSGVKFAISRSLQLTVKKNTRSMKTLDGTLLMNKDGERTVISQRVAELDAIIPQYLGVSTAVLDNVIFCHQEDSLWPMSEPVTLKKKFDAIFEAQKYTKAIENLKKLRKEKGLLLRDLKTKEEHNKMDKDKGLKVEKHCQLLSSQIDELRAKAEDLDKKMKAAKEVSKEKRMLAANALTVVNDLNTKMGHESFLVKQVNAMRNTLEELQESDDWLRSTLEQYEQRMAQYQDQAQEYQLKYQEHQQTLSGLRRDMSEKQAEKGQYQAEKDSYERQIMDRAQLVREAARRHSMRGYDDNLNEDQVQEFVLRVRKLSQDKDRELERIKKLTDDELREIQEVLTELDNNRSARTQDRLNARQTITDNERKLIPIQRELDSITMDEGAKATLEASLKDVQDRLQRATTEYEAADWDKNLQVENSLLRDLEEESERLTVELVQSNKRATDRAHFEHLKRLVKESQQSLETMLSTHGDYLSSLLGPGWQVASLEREYQAVLDQRIEALAEAQKQQEGTNHDLDEVQFKLKTIRETLKKKKDDMQSCQAAVLSSVTTVDGRPLTNVDDYLEELDFLEKERNDIRKDIDGYTYVADYYAKCLDVVNSQNKCRLCDRKFTQKKEQSLALEKINKQLAKDARASLENDFQKIDEELQKAVTARPRYDTFKILSGSEIPELEKDLEMARQKEDELARIIQRHDTLVNKETSAKREVESLASTVRTIVGYNNEISKHEVDIARLSSQQKYFGSSLTIEEMDERQLVCSERIRSQKAKMQKLSGEKEVGKTAISNLQVEMTNTSSKVNSAQYALDKKKDLLSRLEALRENSTILRDEIKRADADLEALIPRVDKARAQYNTTKQRGREKEKEVQMDKDKLADTVNKFNLVEGGINRYINEGGAQKLMTCVQAIKTLELSQQHIDDELSQITKLNNELKKRIDNSERTKRSIEDNLRFRDCLKDLDKVRKEITDLNARCVEDDYDHLDREATNAENYHERLVSEKGPIMGTIKSKDEELARNLQEWDTDYRQAAHKYRESHIQVEITKAAIEDLGKSQSAVDNAIMQYHSIKMEEINRIAGELWQNTYQGTDVDTIMIRSEKESESSTTTTRNYNYRVVMVKQDVEMDMRGRCSAGQKVLASIIIRLALAECFGIQCGLIALDEPTTNLDRDTSKSLAQSLHSIIKARRAQANFQLIVITHDEEFLKEMKCQDFCDNYYRVSRNEKQKSVIDAEPIGNILS</sequence>
<dbReference type="Proteomes" id="UP000054321">
    <property type="component" value="Unassembled WGS sequence"/>
</dbReference>
<evidence type="ECO:0000256" key="16">
    <source>
        <dbReference type="SAM" id="MobiDB-lite"/>
    </source>
</evidence>
<evidence type="ECO:0000313" key="18">
    <source>
        <dbReference type="EMBL" id="KIM97968.1"/>
    </source>
</evidence>
<reference evidence="18 19" key="1">
    <citation type="submission" date="2014-04" db="EMBL/GenBank/DDBJ databases">
        <authorList>
            <consortium name="DOE Joint Genome Institute"/>
            <person name="Kuo A."/>
            <person name="Martino E."/>
            <person name="Perotto S."/>
            <person name="Kohler A."/>
            <person name="Nagy L.G."/>
            <person name="Floudas D."/>
            <person name="Copeland A."/>
            <person name="Barry K.W."/>
            <person name="Cichocki N."/>
            <person name="Veneault-Fourrey C."/>
            <person name="LaButti K."/>
            <person name="Lindquist E.A."/>
            <person name="Lipzen A."/>
            <person name="Lundell T."/>
            <person name="Morin E."/>
            <person name="Murat C."/>
            <person name="Sun H."/>
            <person name="Tunlid A."/>
            <person name="Henrissat B."/>
            <person name="Grigoriev I.V."/>
            <person name="Hibbett D.S."/>
            <person name="Martin F."/>
            <person name="Nordberg H.P."/>
            <person name="Cantor M.N."/>
            <person name="Hua S.X."/>
        </authorList>
    </citation>
    <scope>NUCLEOTIDE SEQUENCE [LARGE SCALE GENOMIC DNA]</scope>
    <source>
        <strain evidence="18 19">Zn</strain>
    </source>
</reference>
<feature type="coiled-coil region" evidence="15">
    <location>
        <begin position="711"/>
        <end position="783"/>
    </location>
</feature>
<dbReference type="FunCoup" id="A0A0C3CG52">
    <property type="interactions" value="1026"/>
</dbReference>
<keyword evidence="12" id="KW-0234">DNA repair</keyword>
<dbReference type="GO" id="GO:0051880">
    <property type="term" value="F:G-quadruplex DNA binding"/>
    <property type="evidence" value="ECO:0007669"/>
    <property type="project" value="TreeGrafter"/>
</dbReference>
<evidence type="ECO:0000256" key="13">
    <source>
        <dbReference type="ARBA" id="ARBA00023242"/>
    </source>
</evidence>
<dbReference type="GO" id="GO:0006302">
    <property type="term" value="P:double-strand break repair"/>
    <property type="evidence" value="ECO:0007669"/>
    <property type="project" value="InterPro"/>
</dbReference>
<dbReference type="GO" id="GO:0046872">
    <property type="term" value="F:metal ion binding"/>
    <property type="evidence" value="ECO:0007669"/>
    <property type="project" value="UniProtKB-KW"/>
</dbReference>
<name>A0A0C3CG52_OIDMZ</name>
<dbReference type="GO" id="GO:0030870">
    <property type="term" value="C:Mre11 complex"/>
    <property type="evidence" value="ECO:0007669"/>
    <property type="project" value="InterPro"/>
</dbReference>
<dbReference type="EMBL" id="KN832881">
    <property type="protein sequence ID" value="KIM97968.1"/>
    <property type="molecule type" value="Genomic_DNA"/>
</dbReference>
<evidence type="ECO:0000256" key="2">
    <source>
        <dbReference type="ARBA" id="ARBA00004123"/>
    </source>
</evidence>
<feature type="coiled-coil region" evidence="15">
    <location>
        <begin position="570"/>
        <end position="665"/>
    </location>
</feature>
<proteinExistence type="inferred from homology"/>
<dbReference type="STRING" id="913774.A0A0C3CG52"/>
<keyword evidence="6" id="KW-0158">Chromosome</keyword>
<feature type="region of interest" description="Disordered" evidence="16">
    <location>
        <begin position="334"/>
        <end position="356"/>
    </location>
</feature>
<dbReference type="GO" id="GO:0007004">
    <property type="term" value="P:telomere maintenance via telomerase"/>
    <property type="evidence" value="ECO:0007669"/>
    <property type="project" value="TreeGrafter"/>
</dbReference>
<comment type="catalytic activity">
    <reaction evidence="14">
        <text>ATP + H2O = ADP + phosphate + H(+)</text>
        <dbReference type="Rhea" id="RHEA:13065"/>
        <dbReference type="ChEBI" id="CHEBI:15377"/>
        <dbReference type="ChEBI" id="CHEBI:15378"/>
        <dbReference type="ChEBI" id="CHEBI:30616"/>
        <dbReference type="ChEBI" id="CHEBI:43474"/>
        <dbReference type="ChEBI" id="CHEBI:456216"/>
    </reaction>
</comment>
<evidence type="ECO:0000256" key="14">
    <source>
        <dbReference type="ARBA" id="ARBA00049360"/>
    </source>
</evidence>
<dbReference type="InParanoid" id="A0A0C3CG52"/>
<evidence type="ECO:0000256" key="1">
    <source>
        <dbReference type="ARBA" id="ARBA00001947"/>
    </source>
</evidence>
<dbReference type="Gene3D" id="3.40.50.300">
    <property type="entry name" value="P-loop containing nucleotide triphosphate hydrolases"/>
    <property type="match status" value="2"/>
</dbReference>
<keyword evidence="19" id="KW-1185">Reference proteome</keyword>
<dbReference type="Pfam" id="PF13476">
    <property type="entry name" value="AAA_23"/>
    <property type="match status" value="1"/>
</dbReference>
<feature type="coiled-coil region" evidence="15">
    <location>
        <begin position="883"/>
        <end position="945"/>
    </location>
</feature>
<evidence type="ECO:0000256" key="15">
    <source>
        <dbReference type="SAM" id="Coils"/>
    </source>
</evidence>
<dbReference type="GO" id="GO:0000722">
    <property type="term" value="P:telomere maintenance via recombination"/>
    <property type="evidence" value="ECO:0007669"/>
    <property type="project" value="TreeGrafter"/>
</dbReference>
<gene>
    <name evidence="18" type="ORF">OIDMADRAFT_147472</name>
</gene>
<feature type="coiled-coil region" evidence="15">
    <location>
        <begin position="989"/>
        <end position="1027"/>
    </location>
</feature>
<comment type="similarity">
    <text evidence="4">Belongs to the SMC family. RAD50 subfamily.</text>
</comment>
<dbReference type="NCBIfam" id="TIGR00606">
    <property type="entry name" value="rad50"/>
    <property type="match status" value="1"/>
</dbReference>
<comment type="subcellular location">
    <subcellularLocation>
        <location evidence="3">Chromosome</location>
    </subcellularLocation>
    <subcellularLocation>
        <location evidence="2">Nucleus</location>
    </subcellularLocation>
</comment>
<evidence type="ECO:0000256" key="5">
    <source>
        <dbReference type="ARBA" id="ARBA00017893"/>
    </source>
</evidence>
<evidence type="ECO:0000313" key="19">
    <source>
        <dbReference type="Proteomes" id="UP000054321"/>
    </source>
</evidence>
<evidence type="ECO:0000256" key="10">
    <source>
        <dbReference type="ARBA" id="ARBA00022833"/>
    </source>
</evidence>